<keyword evidence="1" id="KW-1133">Transmembrane helix</keyword>
<gene>
    <name evidence="3" type="ORF">EYE40_00705</name>
</gene>
<dbReference type="RefSeq" id="WP_130980143.1">
    <property type="nucleotide sequence ID" value="NZ_SISG01000001.1"/>
</dbReference>
<evidence type="ECO:0000256" key="2">
    <source>
        <dbReference type="SAM" id="SignalP"/>
    </source>
</evidence>
<name>A0A4Q9GMM5_9MICO</name>
<dbReference type="Proteomes" id="UP000294194">
    <property type="component" value="Unassembled WGS sequence"/>
</dbReference>
<evidence type="ECO:0008006" key="5">
    <source>
        <dbReference type="Google" id="ProtNLM"/>
    </source>
</evidence>
<keyword evidence="2" id="KW-0732">Signal</keyword>
<evidence type="ECO:0000313" key="3">
    <source>
        <dbReference type="EMBL" id="TBN56032.1"/>
    </source>
</evidence>
<sequence>MKITRATLASLFIATLAVGALALPASAHTPSASADCENVTVHLVSYQTTNEDPTPNVVKVSVGGTEVANTRFGGSFDAKYSLGDKTVAHEWVVQIDALGTQYDRNFYGTSTPCTPPPVQLTASAAVNVKAATCDLGEQLELGAIENASWSEPVLTGTTYSVTATATENALFEDGKNTHLFEGSLAEKLPESECVTTPPPTTPIKPADTVTSSFVDDVDCDTDTVTRTTTTVTTGTVLNTAGDAWVPTAPVSAVTTAVTPATAVQCPNVVTTPVDPPTTPTDPPVTPVDTPVVPTATGVTGGLVTTGVDLQAGLIAAGALLAAGIALLIVRARRRITV</sequence>
<feature type="signal peptide" evidence="2">
    <location>
        <begin position="1"/>
        <end position="27"/>
    </location>
</feature>
<keyword evidence="4" id="KW-1185">Reference proteome</keyword>
<accession>A0A4Q9GMM5</accession>
<protein>
    <recommendedName>
        <fullName evidence="5">LPXTG cell wall anchor domain-containing protein</fullName>
    </recommendedName>
</protein>
<feature type="chain" id="PRO_5039101649" description="LPXTG cell wall anchor domain-containing protein" evidence="2">
    <location>
        <begin position="28"/>
        <end position="337"/>
    </location>
</feature>
<proteinExistence type="predicted"/>
<organism evidence="3 4">
    <name type="scientific">Glaciihabitans arcticus</name>
    <dbReference type="NCBI Taxonomy" id="2668039"/>
    <lineage>
        <taxon>Bacteria</taxon>
        <taxon>Bacillati</taxon>
        <taxon>Actinomycetota</taxon>
        <taxon>Actinomycetes</taxon>
        <taxon>Micrococcales</taxon>
        <taxon>Microbacteriaceae</taxon>
        <taxon>Glaciihabitans</taxon>
    </lineage>
</organism>
<keyword evidence="1" id="KW-0472">Membrane</keyword>
<reference evidence="4" key="1">
    <citation type="submission" date="2019-02" db="EMBL/GenBank/DDBJ databases">
        <title>Glaciihabitans arcticus sp. nov., a psychrotolerant bacterium isolated from polar soil.</title>
        <authorList>
            <person name="Dahal R.H."/>
        </authorList>
    </citation>
    <scope>NUCLEOTIDE SEQUENCE [LARGE SCALE GENOMIC DNA]</scope>
    <source>
        <strain evidence="4">RP-3-7</strain>
    </source>
</reference>
<dbReference type="EMBL" id="SISG01000001">
    <property type="protein sequence ID" value="TBN56032.1"/>
    <property type="molecule type" value="Genomic_DNA"/>
</dbReference>
<evidence type="ECO:0000313" key="4">
    <source>
        <dbReference type="Proteomes" id="UP000294194"/>
    </source>
</evidence>
<keyword evidence="1" id="KW-0812">Transmembrane</keyword>
<evidence type="ECO:0000256" key="1">
    <source>
        <dbReference type="SAM" id="Phobius"/>
    </source>
</evidence>
<comment type="caution">
    <text evidence="3">The sequence shown here is derived from an EMBL/GenBank/DDBJ whole genome shotgun (WGS) entry which is preliminary data.</text>
</comment>
<feature type="transmembrane region" description="Helical" evidence="1">
    <location>
        <begin position="309"/>
        <end position="329"/>
    </location>
</feature>
<dbReference type="AlphaFoldDB" id="A0A4Q9GMM5"/>